<dbReference type="SUPFAM" id="SSF53448">
    <property type="entry name" value="Nucleotide-diphospho-sugar transferases"/>
    <property type="match status" value="1"/>
</dbReference>
<dbReference type="EMBL" id="PQWB01000049">
    <property type="protein sequence ID" value="POZ61657.1"/>
    <property type="molecule type" value="Genomic_DNA"/>
</dbReference>
<organism evidence="3 4">
    <name type="scientific">Chromobacterium alticapitis</name>
    <dbReference type="NCBI Taxonomy" id="2073169"/>
    <lineage>
        <taxon>Bacteria</taxon>
        <taxon>Pseudomonadati</taxon>
        <taxon>Pseudomonadota</taxon>
        <taxon>Betaproteobacteria</taxon>
        <taxon>Neisseriales</taxon>
        <taxon>Chromobacteriaceae</taxon>
        <taxon>Chromobacterium</taxon>
    </lineage>
</organism>
<reference evidence="4" key="1">
    <citation type="submission" date="2018-02" db="EMBL/GenBank/DDBJ databases">
        <authorList>
            <person name="O'Hara-Hanley K."/>
            <person name="Soby S."/>
        </authorList>
    </citation>
    <scope>NUCLEOTIDE SEQUENCE [LARGE SCALE GENOMIC DNA]</scope>
    <source>
        <strain evidence="4">MWU14-2602</strain>
    </source>
</reference>
<evidence type="ECO:0000313" key="4">
    <source>
        <dbReference type="Proteomes" id="UP000237082"/>
    </source>
</evidence>
<feature type="domain" description="MobA-like NTP transferase" evidence="2">
    <location>
        <begin position="4"/>
        <end position="161"/>
    </location>
</feature>
<keyword evidence="3" id="KW-0808">Transferase</keyword>
<keyword evidence="4" id="KW-1185">Reference proteome</keyword>
<dbReference type="InterPro" id="IPR029044">
    <property type="entry name" value="Nucleotide-diphossugar_trans"/>
</dbReference>
<comment type="caution">
    <text evidence="3">The sequence shown here is derived from an EMBL/GenBank/DDBJ whole genome shotgun (WGS) entry which is preliminary data.</text>
</comment>
<dbReference type="GO" id="GO:0016779">
    <property type="term" value="F:nucleotidyltransferase activity"/>
    <property type="evidence" value="ECO:0007669"/>
    <property type="project" value="UniProtKB-ARBA"/>
</dbReference>
<name>A0A2S5DF97_9NEIS</name>
<dbReference type="PANTHER" id="PTHR43777">
    <property type="entry name" value="MOLYBDENUM COFACTOR CYTIDYLYLTRANSFERASE"/>
    <property type="match status" value="1"/>
</dbReference>
<evidence type="ECO:0000313" key="3">
    <source>
        <dbReference type="EMBL" id="POZ61657.1"/>
    </source>
</evidence>
<dbReference type="InterPro" id="IPR025877">
    <property type="entry name" value="MobA-like_NTP_Trfase"/>
</dbReference>
<gene>
    <name evidence="3" type="ORF">C2I19_12750</name>
</gene>
<dbReference type="PANTHER" id="PTHR43777:SF1">
    <property type="entry name" value="MOLYBDENUM COFACTOR CYTIDYLYLTRANSFERASE"/>
    <property type="match status" value="1"/>
</dbReference>
<protein>
    <submittedName>
        <fullName evidence="3">Nucleotidyltransferase family protein</fullName>
    </submittedName>
</protein>
<dbReference type="Gene3D" id="3.90.550.10">
    <property type="entry name" value="Spore Coat Polysaccharide Biosynthesis Protein SpsA, Chain A"/>
    <property type="match status" value="1"/>
</dbReference>
<dbReference type="RefSeq" id="WP_103903072.1">
    <property type="nucleotide sequence ID" value="NZ_PQWB01000049.1"/>
</dbReference>
<sequence>MIAGVVLAAGGGGRFGSDKRQARLPDGRTLLEASLSAFIGQVDELALVLPPEDAFGLALCRQLALRPLRCDRHRGGMGHSLACGAAWALSLPDCRGMVLGLGDMPAVKPLTVSQIAAALWRGQPVLPCHLGRAGHPRGLPASCLAGLLDLNGDAGARDAVDWSQALRLELDDLGVLLDIDREADLSGLA</sequence>
<dbReference type="Pfam" id="PF12804">
    <property type="entry name" value="NTP_transf_3"/>
    <property type="match status" value="1"/>
</dbReference>
<accession>A0A2S5DF97</accession>
<dbReference type="AlphaFoldDB" id="A0A2S5DF97"/>
<dbReference type="Proteomes" id="UP000237082">
    <property type="component" value="Unassembled WGS sequence"/>
</dbReference>
<evidence type="ECO:0000256" key="1">
    <source>
        <dbReference type="ARBA" id="ARBA00022842"/>
    </source>
</evidence>
<keyword evidence="1" id="KW-0460">Magnesium</keyword>
<proteinExistence type="predicted"/>
<evidence type="ECO:0000259" key="2">
    <source>
        <dbReference type="Pfam" id="PF12804"/>
    </source>
</evidence>